<evidence type="ECO:0000313" key="2">
    <source>
        <dbReference type="Proteomes" id="UP000183832"/>
    </source>
</evidence>
<keyword evidence="2" id="KW-1185">Reference proteome</keyword>
<dbReference type="InterPro" id="IPR036770">
    <property type="entry name" value="Ankyrin_rpt-contain_sf"/>
</dbReference>
<dbReference type="Gene3D" id="1.25.40.20">
    <property type="entry name" value="Ankyrin repeat-containing domain"/>
    <property type="match status" value="1"/>
</dbReference>
<dbReference type="AlphaFoldDB" id="A0A1J1IJ85"/>
<protein>
    <submittedName>
        <fullName evidence="1">CLUMA_CG013574, isoform A</fullName>
    </submittedName>
</protein>
<accession>A0A1J1IJ85</accession>
<name>A0A1J1IJ85_9DIPT</name>
<organism evidence="1 2">
    <name type="scientific">Clunio marinus</name>
    <dbReference type="NCBI Taxonomy" id="568069"/>
    <lineage>
        <taxon>Eukaryota</taxon>
        <taxon>Metazoa</taxon>
        <taxon>Ecdysozoa</taxon>
        <taxon>Arthropoda</taxon>
        <taxon>Hexapoda</taxon>
        <taxon>Insecta</taxon>
        <taxon>Pterygota</taxon>
        <taxon>Neoptera</taxon>
        <taxon>Endopterygota</taxon>
        <taxon>Diptera</taxon>
        <taxon>Nematocera</taxon>
        <taxon>Chironomoidea</taxon>
        <taxon>Chironomidae</taxon>
        <taxon>Clunio</taxon>
    </lineage>
</organism>
<dbReference type="OrthoDB" id="60433at2759"/>
<dbReference type="InterPro" id="IPR002110">
    <property type="entry name" value="Ankyrin_rpt"/>
</dbReference>
<proteinExistence type="predicted"/>
<dbReference type="Pfam" id="PF00023">
    <property type="entry name" value="Ank"/>
    <property type="match status" value="1"/>
</dbReference>
<sequence length="118" mass="13626">MSTILRNVRSALTIVKTCLHWAAKHGNENIIKLIAGSYKADVNSRTYLQNVVMNDFVIIAWRLQTLRKRVKFKLNRNCHIKTEFLRGDVTPTSMRIGKRILINNVQKNPIKIGNIQIK</sequence>
<dbReference type="SUPFAM" id="SSF48403">
    <property type="entry name" value="Ankyrin repeat"/>
    <property type="match status" value="1"/>
</dbReference>
<evidence type="ECO:0000313" key="1">
    <source>
        <dbReference type="EMBL" id="CRL00301.1"/>
    </source>
</evidence>
<gene>
    <name evidence="1" type="ORF">CLUMA_CG013574</name>
</gene>
<dbReference type="Proteomes" id="UP000183832">
    <property type="component" value="Unassembled WGS sequence"/>
</dbReference>
<dbReference type="STRING" id="568069.A0A1J1IJ85"/>
<dbReference type="EMBL" id="CVRI01000054">
    <property type="protein sequence ID" value="CRL00301.1"/>
    <property type="molecule type" value="Genomic_DNA"/>
</dbReference>
<reference evidence="1 2" key="1">
    <citation type="submission" date="2015-04" db="EMBL/GenBank/DDBJ databases">
        <authorList>
            <person name="Syromyatnikov M.Y."/>
            <person name="Popov V.N."/>
        </authorList>
    </citation>
    <scope>NUCLEOTIDE SEQUENCE [LARGE SCALE GENOMIC DNA]</scope>
</reference>